<comment type="caution">
    <text evidence="2">The sequence shown here is derived from an EMBL/GenBank/DDBJ whole genome shotgun (WGS) entry which is preliminary data.</text>
</comment>
<dbReference type="Proteomes" id="UP001459277">
    <property type="component" value="Unassembled WGS sequence"/>
</dbReference>
<evidence type="ECO:0000256" key="1">
    <source>
        <dbReference type="SAM" id="SignalP"/>
    </source>
</evidence>
<dbReference type="SUPFAM" id="SSF51182">
    <property type="entry name" value="RmlC-like cupins"/>
    <property type="match status" value="1"/>
</dbReference>
<organism evidence="2 3">
    <name type="scientific">Lithocarpus litseifolius</name>
    <dbReference type="NCBI Taxonomy" id="425828"/>
    <lineage>
        <taxon>Eukaryota</taxon>
        <taxon>Viridiplantae</taxon>
        <taxon>Streptophyta</taxon>
        <taxon>Embryophyta</taxon>
        <taxon>Tracheophyta</taxon>
        <taxon>Spermatophyta</taxon>
        <taxon>Magnoliopsida</taxon>
        <taxon>eudicotyledons</taxon>
        <taxon>Gunneridae</taxon>
        <taxon>Pentapetalae</taxon>
        <taxon>rosids</taxon>
        <taxon>fabids</taxon>
        <taxon>Fagales</taxon>
        <taxon>Fagaceae</taxon>
        <taxon>Lithocarpus</taxon>
    </lineage>
</organism>
<proteinExistence type="predicted"/>
<keyword evidence="3" id="KW-1185">Reference proteome</keyword>
<sequence length="91" mass="9768">MIKGVTYFITVALLALASSLVSAYDPSPLQDFCVAINRTNSAVFVNGKFCKDPAAVTADDFFFSELNTPANTANEVGFNVTLVNVDMLPDQ</sequence>
<dbReference type="EMBL" id="JAZDWU010000006">
    <property type="protein sequence ID" value="KAK9999237.1"/>
    <property type="molecule type" value="Genomic_DNA"/>
</dbReference>
<protein>
    <recommendedName>
        <fullName evidence="4">Cupin type-1 domain-containing protein</fullName>
    </recommendedName>
</protein>
<evidence type="ECO:0008006" key="4">
    <source>
        <dbReference type="Google" id="ProtNLM"/>
    </source>
</evidence>
<dbReference type="AlphaFoldDB" id="A0AAW2CLZ3"/>
<reference evidence="2 3" key="1">
    <citation type="submission" date="2024-01" db="EMBL/GenBank/DDBJ databases">
        <title>A telomere-to-telomere, gap-free genome of sweet tea (Lithocarpus litseifolius).</title>
        <authorList>
            <person name="Zhou J."/>
        </authorList>
    </citation>
    <scope>NUCLEOTIDE SEQUENCE [LARGE SCALE GENOMIC DNA]</scope>
    <source>
        <strain evidence="2">Zhou-2022a</strain>
        <tissue evidence="2">Leaf</tissue>
    </source>
</reference>
<feature type="signal peptide" evidence="1">
    <location>
        <begin position="1"/>
        <end position="23"/>
    </location>
</feature>
<dbReference type="PANTHER" id="PTHR31238">
    <property type="entry name" value="GERMIN-LIKE PROTEIN SUBFAMILY 3 MEMBER 3"/>
    <property type="match status" value="1"/>
</dbReference>
<dbReference type="InterPro" id="IPR011051">
    <property type="entry name" value="RmlC_Cupin_sf"/>
</dbReference>
<accession>A0AAW2CLZ3</accession>
<evidence type="ECO:0000313" key="3">
    <source>
        <dbReference type="Proteomes" id="UP001459277"/>
    </source>
</evidence>
<dbReference type="Gene3D" id="2.60.120.10">
    <property type="entry name" value="Jelly Rolls"/>
    <property type="match status" value="1"/>
</dbReference>
<gene>
    <name evidence="2" type="ORF">SO802_018840</name>
</gene>
<name>A0AAW2CLZ3_9ROSI</name>
<feature type="chain" id="PRO_5043598462" description="Cupin type-1 domain-containing protein" evidence="1">
    <location>
        <begin position="24"/>
        <end position="91"/>
    </location>
</feature>
<dbReference type="InterPro" id="IPR014710">
    <property type="entry name" value="RmlC-like_jellyroll"/>
</dbReference>
<evidence type="ECO:0000313" key="2">
    <source>
        <dbReference type="EMBL" id="KAK9999237.1"/>
    </source>
</evidence>
<keyword evidence="1" id="KW-0732">Signal</keyword>